<feature type="compositionally biased region" description="Basic and acidic residues" evidence="3">
    <location>
        <begin position="227"/>
        <end position="239"/>
    </location>
</feature>
<evidence type="ECO:0000256" key="1">
    <source>
        <dbReference type="ARBA" id="ARBA00022722"/>
    </source>
</evidence>
<dbReference type="InterPro" id="IPR012337">
    <property type="entry name" value="RNaseH-like_sf"/>
</dbReference>
<evidence type="ECO:0000256" key="3">
    <source>
        <dbReference type="SAM" id="MobiDB-lite"/>
    </source>
</evidence>
<dbReference type="InterPro" id="IPR036397">
    <property type="entry name" value="RNaseH_sf"/>
</dbReference>
<dbReference type="InterPro" id="IPR051132">
    <property type="entry name" value="3-5_Exonuclease_domain"/>
</dbReference>
<feature type="compositionally biased region" description="Basic and acidic residues" evidence="3">
    <location>
        <begin position="189"/>
        <end position="212"/>
    </location>
</feature>
<dbReference type="GO" id="GO:0005737">
    <property type="term" value="C:cytoplasm"/>
    <property type="evidence" value="ECO:0007669"/>
    <property type="project" value="TreeGrafter"/>
</dbReference>
<sequence length="247" mass="27727">MVGSQKEVQNGLADLSLDPKKSSANGSSSNVVEEVSSIKFVDKSSTHQTYNVVLFHENKDKKSIPESLADFLSNESFIFVGDGIDGDAHKLWVDYGLYIGRTEEVGTLAAYKLTKTIGEYRDCRFYNAGLKNLAKEVLKIEFPKERHIQTSNWNGSFLTEQQIEYACLDALFSFKLAIHLRSLPSPIHINERHNSKPKNFIKDPNEPKKTEEEGTEQVSDKTNGTKGKQEAKQVPEKKANGTKSRRS</sequence>
<dbReference type="GO" id="GO:0006139">
    <property type="term" value="P:nucleobase-containing compound metabolic process"/>
    <property type="evidence" value="ECO:0007669"/>
    <property type="project" value="InterPro"/>
</dbReference>
<protein>
    <recommendedName>
        <fullName evidence="4">3'-5' exonuclease domain-containing protein</fullName>
    </recommendedName>
</protein>
<comment type="caution">
    <text evidence="5">The sequence shown here is derived from an EMBL/GenBank/DDBJ whole genome shotgun (WGS) entry which is preliminary data.</text>
</comment>
<dbReference type="Gene3D" id="3.30.420.10">
    <property type="entry name" value="Ribonuclease H-like superfamily/Ribonuclease H"/>
    <property type="match status" value="1"/>
</dbReference>
<proteinExistence type="predicted"/>
<reference evidence="5" key="1">
    <citation type="submission" date="2022-04" db="EMBL/GenBank/DDBJ databases">
        <title>A functionally conserved STORR gene fusion in Papaver species that diverged 16.8 million years ago.</title>
        <authorList>
            <person name="Catania T."/>
        </authorList>
    </citation>
    <scope>NUCLEOTIDE SEQUENCE</scope>
    <source>
        <strain evidence="5">S-188037</strain>
    </source>
</reference>
<organism evidence="5 6">
    <name type="scientific">Papaver atlanticum</name>
    <dbReference type="NCBI Taxonomy" id="357466"/>
    <lineage>
        <taxon>Eukaryota</taxon>
        <taxon>Viridiplantae</taxon>
        <taxon>Streptophyta</taxon>
        <taxon>Embryophyta</taxon>
        <taxon>Tracheophyta</taxon>
        <taxon>Spermatophyta</taxon>
        <taxon>Magnoliopsida</taxon>
        <taxon>Ranunculales</taxon>
        <taxon>Papaveraceae</taxon>
        <taxon>Papaveroideae</taxon>
        <taxon>Papaver</taxon>
    </lineage>
</organism>
<dbReference type="PANTHER" id="PTHR13620">
    <property type="entry name" value="3-5 EXONUCLEASE"/>
    <property type="match status" value="1"/>
</dbReference>
<evidence type="ECO:0000259" key="4">
    <source>
        <dbReference type="Pfam" id="PF01612"/>
    </source>
</evidence>
<accession>A0AAD4SK53</accession>
<evidence type="ECO:0000256" key="2">
    <source>
        <dbReference type="ARBA" id="ARBA00022801"/>
    </source>
</evidence>
<feature type="domain" description="3'-5' exonuclease" evidence="4">
    <location>
        <begin position="48"/>
        <end position="181"/>
    </location>
</feature>
<keyword evidence="6" id="KW-1185">Reference proteome</keyword>
<dbReference type="EMBL" id="JAJJMB010010315">
    <property type="protein sequence ID" value="KAI3909633.1"/>
    <property type="molecule type" value="Genomic_DNA"/>
</dbReference>
<name>A0AAD4SK53_9MAGN</name>
<gene>
    <name evidence="5" type="ORF">MKW98_014050</name>
</gene>
<dbReference type="InterPro" id="IPR002562">
    <property type="entry name" value="3'-5'_exonuclease_dom"/>
</dbReference>
<dbReference type="GO" id="GO:0003676">
    <property type="term" value="F:nucleic acid binding"/>
    <property type="evidence" value="ECO:0007669"/>
    <property type="project" value="InterPro"/>
</dbReference>
<dbReference type="Proteomes" id="UP001202328">
    <property type="component" value="Unassembled WGS sequence"/>
</dbReference>
<dbReference type="Pfam" id="PF01612">
    <property type="entry name" value="DNA_pol_A_exo1"/>
    <property type="match status" value="1"/>
</dbReference>
<feature type="compositionally biased region" description="Polar residues" evidence="3">
    <location>
        <begin position="216"/>
        <end position="226"/>
    </location>
</feature>
<feature type="region of interest" description="Disordered" evidence="3">
    <location>
        <begin position="1"/>
        <end position="28"/>
    </location>
</feature>
<dbReference type="GO" id="GO:0008408">
    <property type="term" value="F:3'-5' exonuclease activity"/>
    <property type="evidence" value="ECO:0007669"/>
    <property type="project" value="InterPro"/>
</dbReference>
<keyword evidence="1" id="KW-0540">Nuclease</keyword>
<dbReference type="AlphaFoldDB" id="A0AAD4SK53"/>
<dbReference type="GO" id="GO:0005634">
    <property type="term" value="C:nucleus"/>
    <property type="evidence" value="ECO:0007669"/>
    <property type="project" value="TreeGrafter"/>
</dbReference>
<keyword evidence="2" id="KW-0378">Hydrolase</keyword>
<dbReference type="CDD" id="cd06141">
    <property type="entry name" value="WRN_exo"/>
    <property type="match status" value="1"/>
</dbReference>
<dbReference type="SUPFAM" id="SSF53098">
    <property type="entry name" value="Ribonuclease H-like"/>
    <property type="match status" value="1"/>
</dbReference>
<dbReference type="PANTHER" id="PTHR13620:SF105">
    <property type="entry name" value="OS01G0737700 PROTEIN"/>
    <property type="match status" value="1"/>
</dbReference>
<evidence type="ECO:0000313" key="5">
    <source>
        <dbReference type="EMBL" id="KAI3909633.1"/>
    </source>
</evidence>
<evidence type="ECO:0000313" key="6">
    <source>
        <dbReference type="Proteomes" id="UP001202328"/>
    </source>
</evidence>
<feature type="region of interest" description="Disordered" evidence="3">
    <location>
        <begin position="188"/>
        <end position="247"/>
    </location>
</feature>